<feature type="region of interest" description="Disordered" evidence="4">
    <location>
        <begin position="133"/>
        <end position="154"/>
    </location>
</feature>
<proteinExistence type="inferred from homology"/>
<dbReference type="CDD" id="cd13925">
    <property type="entry name" value="RPF"/>
    <property type="match status" value="1"/>
</dbReference>
<dbReference type="Pfam" id="PF06737">
    <property type="entry name" value="Transglycosylas"/>
    <property type="match status" value="1"/>
</dbReference>
<dbReference type="GO" id="GO:0016787">
    <property type="term" value="F:hydrolase activity"/>
    <property type="evidence" value="ECO:0007669"/>
    <property type="project" value="UniProtKB-KW"/>
</dbReference>
<protein>
    <recommendedName>
        <fullName evidence="5">G5 domain-containing protein</fullName>
    </recommendedName>
</protein>
<dbReference type="InterPro" id="IPR010618">
    <property type="entry name" value="RPF"/>
</dbReference>
<accession>A0A852W119</accession>
<dbReference type="SMART" id="SM01208">
    <property type="entry name" value="G5"/>
    <property type="match status" value="1"/>
</dbReference>
<evidence type="ECO:0000313" key="7">
    <source>
        <dbReference type="Proteomes" id="UP000549695"/>
    </source>
</evidence>
<reference evidence="6 7" key="1">
    <citation type="submission" date="2020-07" db="EMBL/GenBank/DDBJ databases">
        <title>Sequencing the genomes of 1000 actinobacteria strains.</title>
        <authorList>
            <person name="Klenk H.-P."/>
        </authorList>
    </citation>
    <scope>NUCLEOTIDE SEQUENCE [LARGE SCALE GENOMIC DNA]</scope>
    <source>
        <strain evidence="6 7">DSM 44749</strain>
    </source>
</reference>
<dbReference type="Pfam" id="PF07501">
    <property type="entry name" value="G5"/>
    <property type="match status" value="1"/>
</dbReference>
<evidence type="ECO:0000313" key="6">
    <source>
        <dbReference type="EMBL" id="NYG02050.1"/>
    </source>
</evidence>
<dbReference type="SUPFAM" id="SSF53955">
    <property type="entry name" value="Lysozyme-like"/>
    <property type="match status" value="1"/>
</dbReference>
<keyword evidence="7" id="KW-1185">Reference proteome</keyword>
<dbReference type="EMBL" id="JACCCZ010000001">
    <property type="protein sequence ID" value="NYG02050.1"/>
    <property type="molecule type" value="Genomic_DNA"/>
</dbReference>
<dbReference type="Proteomes" id="UP000549695">
    <property type="component" value="Unassembled WGS sequence"/>
</dbReference>
<evidence type="ECO:0000256" key="2">
    <source>
        <dbReference type="ARBA" id="ARBA00022729"/>
    </source>
</evidence>
<dbReference type="InterPro" id="IPR023346">
    <property type="entry name" value="Lysozyme-like_dom_sf"/>
</dbReference>
<comment type="caution">
    <text evidence="6">The sequence shown here is derived from an EMBL/GenBank/DDBJ whole genome shotgun (WGS) entry which is preliminary data.</text>
</comment>
<evidence type="ECO:0000259" key="5">
    <source>
        <dbReference type="PROSITE" id="PS51109"/>
    </source>
</evidence>
<feature type="domain" description="G5" evidence="5">
    <location>
        <begin position="119"/>
        <end position="199"/>
    </location>
</feature>
<dbReference type="InterPro" id="IPR011098">
    <property type="entry name" value="G5_dom"/>
</dbReference>
<dbReference type="RefSeq" id="WP_073577617.1">
    <property type="nucleotide sequence ID" value="NZ_BAAAJZ010000001.1"/>
</dbReference>
<gene>
    <name evidence="6" type="ORF">HDA37_002335</name>
</gene>
<dbReference type="Gene3D" id="1.10.530.10">
    <property type="match status" value="1"/>
</dbReference>
<comment type="similarity">
    <text evidence="1">Belongs to the transglycosylase family. Rpf subfamily.</text>
</comment>
<dbReference type="GeneID" id="98055551"/>
<dbReference type="PROSITE" id="PS51109">
    <property type="entry name" value="G5"/>
    <property type="match status" value="1"/>
</dbReference>
<sequence>MSSRHAAPLADDELTRPLPVIAPAGLAGDEAGYVTYEGRHRTAGARSRAGVRTAAAAALFSVPTGGLAAAVLTAPAEQPAQELQAGLAANATDLGTASMNLDRPSSPASFAPVAAPTTGSDIVNAQIVESQKLPAPEQEVQDPSLDEGTRTVVDPGREGARSIIWRVTYDQGREIARERVGAGQDTPAMPRVVKVGTKKKVEETVEKAAAKAKSSAPAVSNGGTWDKLAKCESGGNWAINTGNGYQGGLQFNKQTWQAYGGGQYAPTADQASREEQIAVAEKVKDDRGGYSAWPSCSSKLGLS</sequence>
<name>A0A852W119_PSEA5</name>
<keyword evidence="3" id="KW-0378">Hydrolase</keyword>
<dbReference type="AlphaFoldDB" id="A0A852W119"/>
<dbReference type="Gene3D" id="2.20.230.10">
    <property type="entry name" value="Resuscitation-promoting factor rpfb"/>
    <property type="match status" value="1"/>
</dbReference>
<evidence type="ECO:0000256" key="3">
    <source>
        <dbReference type="ARBA" id="ARBA00022801"/>
    </source>
</evidence>
<evidence type="ECO:0000256" key="1">
    <source>
        <dbReference type="ARBA" id="ARBA00010830"/>
    </source>
</evidence>
<evidence type="ECO:0000256" key="4">
    <source>
        <dbReference type="SAM" id="MobiDB-lite"/>
    </source>
</evidence>
<feature type="compositionally biased region" description="Polar residues" evidence="4">
    <location>
        <begin position="294"/>
        <end position="303"/>
    </location>
</feature>
<feature type="region of interest" description="Disordered" evidence="4">
    <location>
        <begin position="282"/>
        <end position="303"/>
    </location>
</feature>
<organism evidence="6 7">
    <name type="scientific">Pseudonocardia alni</name>
    <name type="common">Amycolata alni</name>
    <dbReference type="NCBI Taxonomy" id="33907"/>
    <lineage>
        <taxon>Bacteria</taxon>
        <taxon>Bacillati</taxon>
        <taxon>Actinomycetota</taxon>
        <taxon>Actinomycetes</taxon>
        <taxon>Pseudonocardiales</taxon>
        <taxon>Pseudonocardiaceae</taxon>
        <taxon>Pseudonocardia</taxon>
    </lineage>
</organism>
<keyword evidence="2" id="KW-0732">Signal</keyword>